<dbReference type="Proteomes" id="UP000041254">
    <property type="component" value="Unassembled WGS sequence"/>
</dbReference>
<reference evidence="2 3" key="1">
    <citation type="submission" date="2014-11" db="EMBL/GenBank/DDBJ databases">
        <authorList>
            <person name="Zhu J."/>
            <person name="Qi W."/>
            <person name="Song R."/>
        </authorList>
    </citation>
    <scope>NUCLEOTIDE SEQUENCE [LARGE SCALE GENOMIC DNA]</scope>
</reference>
<dbReference type="AlphaFoldDB" id="A0A0G4EEJ6"/>
<organism evidence="2 3">
    <name type="scientific">Vitrella brassicaformis (strain CCMP3155)</name>
    <dbReference type="NCBI Taxonomy" id="1169540"/>
    <lineage>
        <taxon>Eukaryota</taxon>
        <taxon>Sar</taxon>
        <taxon>Alveolata</taxon>
        <taxon>Colpodellida</taxon>
        <taxon>Vitrellaceae</taxon>
        <taxon>Vitrella</taxon>
    </lineage>
</organism>
<accession>A0A0G4EEJ6</accession>
<evidence type="ECO:0000313" key="3">
    <source>
        <dbReference type="Proteomes" id="UP000041254"/>
    </source>
</evidence>
<proteinExistence type="predicted"/>
<sequence length="95" mass="10096">MLRATESDDDPNVDEDLAIVPLIDEELPIAIFPVTDQDADVEVSVWLVGSGYPLGEVCVSPVATSSDLFPGPDGTAATSARSCGARSTTRSRRFR</sequence>
<evidence type="ECO:0000256" key="1">
    <source>
        <dbReference type="SAM" id="MobiDB-lite"/>
    </source>
</evidence>
<feature type="region of interest" description="Disordered" evidence="1">
    <location>
        <begin position="70"/>
        <end position="95"/>
    </location>
</feature>
<gene>
    <name evidence="2" type="ORF">Vbra_11562</name>
</gene>
<feature type="compositionally biased region" description="Polar residues" evidence="1">
    <location>
        <begin position="76"/>
        <end position="88"/>
    </location>
</feature>
<dbReference type="EMBL" id="CDMY01000218">
    <property type="protein sequence ID" value="CEL94414.1"/>
    <property type="molecule type" value="Genomic_DNA"/>
</dbReference>
<dbReference type="VEuPathDB" id="CryptoDB:Vbra_11562"/>
<evidence type="ECO:0000313" key="2">
    <source>
        <dbReference type="EMBL" id="CEL94414.1"/>
    </source>
</evidence>
<keyword evidence="3" id="KW-1185">Reference proteome</keyword>
<name>A0A0G4EEJ6_VITBC</name>
<protein>
    <submittedName>
        <fullName evidence="2">Uncharacterized protein</fullName>
    </submittedName>
</protein>
<dbReference type="InParanoid" id="A0A0G4EEJ6"/>